<evidence type="ECO:0000259" key="4">
    <source>
        <dbReference type="Pfam" id="PF13490"/>
    </source>
</evidence>
<dbReference type="OrthoDB" id="3822520at2"/>
<proteinExistence type="predicted"/>
<sequence length="293" mass="30097">MSTTGWHAPPELLRGYLAGDLDAVAAASVERHVDRCGTCRGSVRPLLDSPALDSPALGSPALGSGLDSRSLDLAWTVIRDRAQAPRLPLLIRLAQQVGLREPTAILLSAAASLRAAWLSGAVVVLGFATIAATLGDHRIWPYLLVAPLIPVLGVAAAYGDADEPFEALAATAPYGRTRLVLLRTLGVIVSTVPVAALLGVLLPGPAWVGVAWLGPALAMIPVLLALAGFIGSRTAGAVVTLLWSGLVLGSVRGLEATWPVAATQQAVYLGLALAALGVIAVRSRITHPMGAAL</sequence>
<keyword evidence="1" id="KW-0805">Transcription regulation</keyword>
<reference evidence="5 6" key="1">
    <citation type="journal article" date="2016" name="Int. J. Syst. Evol. Microbiol.">
        <title>Nocardioides albidus sp. nov., an actinobacterium isolated from garden soil.</title>
        <authorList>
            <person name="Singh H."/>
            <person name="Du J."/>
            <person name="Trinh H."/>
            <person name="Won K."/>
            <person name="Yang J.E."/>
            <person name="Yin C."/>
            <person name="Kook M."/>
            <person name="Yi T.H."/>
        </authorList>
    </citation>
    <scope>NUCLEOTIDE SEQUENCE [LARGE SCALE GENOMIC DNA]</scope>
    <source>
        <strain evidence="5 6">CCTCC AB 2015297</strain>
    </source>
</reference>
<keyword evidence="2" id="KW-0804">Transcription</keyword>
<evidence type="ECO:0000256" key="1">
    <source>
        <dbReference type="ARBA" id="ARBA00023015"/>
    </source>
</evidence>
<organism evidence="5 6">
    <name type="scientific">Nocardioides albidus</name>
    <dbReference type="NCBI Taxonomy" id="1517589"/>
    <lineage>
        <taxon>Bacteria</taxon>
        <taxon>Bacillati</taxon>
        <taxon>Actinomycetota</taxon>
        <taxon>Actinomycetes</taxon>
        <taxon>Propionibacteriales</taxon>
        <taxon>Nocardioidaceae</taxon>
        <taxon>Nocardioides</taxon>
    </lineage>
</organism>
<keyword evidence="3" id="KW-0812">Transmembrane</keyword>
<dbReference type="InterPro" id="IPR027383">
    <property type="entry name" value="Znf_put"/>
</dbReference>
<feature type="domain" description="Putative zinc-finger" evidence="4">
    <location>
        <begin position="11"/>
        <end position="40"/>
    </location>
</feature>
<dbReference type="EMBL" id="VDMP01000027">
    <property type="protein sequence ID" value="TNM36648.1"/>
    <property type="molecule type" value="Genomic_DNA"/>
</dbReference>
<name>A0A5C4VLC9_9ACTN</name>
<dbReference type="InterPro" id="IPR041916">
    <property type="entry name" value="Anti_sigma_zinc_sf"/>
</dbReference>
<evidence type="ECO:0000256" key="3">
    <source>
        <dbReference type="SAM" id="Phobius"/>
    </source>
</evidence>
<evidence type="ECO:0000313" key="6">
    <source>
        <dbReference type="Proteomes" id="UP000313231"/>
    </source>
</evidence>
<feature type="transmembrane region" description="Helical" evidence="3">
    <location>
        <begin position="266"/>
        <end position="285"/>
    </location>
</feature>
<dbReference type="Pfam" id="PF13490">
    <property type="entry name" value="zf-HC2"/>
    <property type="match status" value="1"/>
</dbReference>
<feature type="transmembrane region" description="Helical" evidence="3">
    <location>
        <begin position="115"/>
        <end position="133"/>
    </location>
</feature>
<keyword evidence="3" id="KW-1133">Transmembrane helix</keyword>
<keyword evidence="3" id="KW-0472">Membrane</keyword>
<accession>A0A5C4VLC9</accession>
<keyword evidence="6" id="KW-1185">Reference proteome</keyword>
<evidence type="ECO:0000256" key="2">
    <source>
        <dbReference type="ARBA" id="ARBA00023163"/>
    </source>
</evidence>
<dbReference type="RefSeq" id="WP_139624840.1">
    <property type="nucleotide sequence ID" value="NZ_VDMP01000027.1"/>
</dbReference>
<protein>
    <submittedName>
        <fullName evidence="5">Zf-HC2 domain-containing protein</fullName>
    </submittedName>
</protein>
<comment type="caution">
    <text evidence="5">The sequence shown here is derived from an EMBL/GenBank/DDBJ whole genome shotgun (WGS) entry which is preliminary data.</text>
</comment>
<feature type="transmembrane region" description="Helical" evidence="3">
    <location>
        <begin position="234"/>
        <end position="254"/>
    </location>
</feature>
<feature type="transmembrane region" description="Helical" evidence="3">
    <location>
        <begin position="207"/>
        <end position="227"/>
    </location>
</feature>
<dbReference type="AlphaFoldDB" id="A0A5C4VLC9"/>
<dbReference type="Gene3D" id="1.10.10.1320">
    <property type="entry name" value="Anti-sigma factor, zinc-finger domain"/>
    <property type="match status" value="1"/>
</dbReference>
<feature type="transmembrane region" description="Helical" evidence="3">
    <location>
        <begin position="180"/>
        <end position="201"/>
    </location>
</feature>
<evidence type="ECO:0000313" key="5">
    <source>
        <dbReference type="EMBL" id="TNM36648.1"/>
    </source>
</evidence>
<feature type="transmembrane region" description="Helical" evidence="3">
    <location>
        <begin position="139"/>
        <end position="159"/>
    </location>
</feature>
<dbReference type="Proteomes" id="UP000313231">
    <property type="component" value="Unassembled WGS sequence"/>
</dbReference>
<gene>
    <name evidence="5" type="ORF">FHP29_21235</name>
</gene>